<protein>
    <submittedName>
        <fullName evidence="8">G_PROTEIN_RECEP_F1_2 domain-containing protein</fullName>
    </submittedName>
</protein>
<dbReference type="eggNOG" id="ENOG502TGHK">
    <property type="taxonomic scope" value="Eukaryota"/>
</dbReference>
<dbReference type="PANTHER" id="PTHR46846">
    <property type="entry name" value="SERPENTINE RECEPTOR, CLASS W-RELATED"/>
    <property type="match status" value="1"/>
</dbReference>
<feature type="transmembrane region" description="Helical" evidence="5">
    <location>
        <begin position="281"/>
        <end position="304"/>
    </location>
</feature>
<keyword evidence="3 5" id="KW-1133">Transmembrane helix</keyword>
<evidence type="ECO:0000259" key="6">
    <source>
        <dbReference type="PROSITE" id="PS50262"/>
    </source>
</evidence>
<organism evidence="7 8">
    <name type="scientific">Caenorhabditis tropicalis</name>
    <dbReference type="NCBI Taxonomy" id="1561998"/>
    <lineage>
        <taxon>Eukaryota</taxon>
        <taxon>Metazoa</taxon>
        <taxon>Ecdysozoa</taxon>
        <taxon>Nematoda</taxon>
        <taxon>Chromadorea</taxon>
        <taxon>Rhabditida</taxon>
        <taxon>Rhabditina</taxon>
        <taxon>Rhabditomorpha</taxon>
        <taxon>Rhabditoidea</taxon>
        <taxon>Rhabditidae</taxon>
        <taxon>Peloderinae</taxon>
        <taxon>Caenorhabditis</taxon>
    </lineage>
</organism>
<dbReference type="PROSITE" id="PS50262">
    <property type="entry name" value="G_PROTEIN_RECEP_F1_2"/>
    <property type="match status" value="1"/>
</dbReference>
<reference evidence="8" key="1">
    <citation type="submission" date="2016-11" db="UniProtKB">
        <authorList>
            <consortium name="WormBaseParasite"/>
        </authorList>
    </citation>
    <scope>IDENTIFICATION</scope>
</reference>
<dbReference type="PANTHER" id="PTHR46846:SF3">
    <property type="entry name" value="G-PROTEIN COUPLED RECEPTORS FAMILY 1 PROFILE DOMAIN-CONTAINING PROTEIN-RELATED"/>
    <property type="match status" value="1"/>
</dbReference>
<evidence type="ECO:0000313" key="8">
    <source>
        <dbReference type="WBParaSite" id="Csp11.Scaffold629.g8662.t1"/>
    </source>
</evidence>
<feature type="transmembrane region" description="Helical" evidence="5">
    <location>
        <begin position="134"/>
        <end position="154"/>
    </location>
</feature>
<dbReference type="GO" id="GO:0016020">
    <property type="term" value="C:membrane"/>
    <property type="evidence" value="ECO:0007669"/>
    <property type="project" value="UniProtKB-SubCell"/>
</dbReference>
<name>A0A1I7UF14_9PELO</name>
<evidence type="ECO:0000313" key="7">
    <source>
        <dbReference type="Proteomes" id="UP000095282"/>
    </source>
</evidence>
<feature type="transmembrane region" description="Helical" evidence="5">
    <location>
        <begin position="166"/>
        <end position="187"/>
    </location>
</feature>
<evidence type="ECO:0000256" key="5">
    <source>
        <dbReference type="SAM" id="Phobius"/>
    </source>
</evidence>
<evidence type="ECO:0000256" key="1">
    <source>
        <dbReference type="ARBA" id="ARBA00004370"/>
    </source>
</evidence>
<dbReference type="SUPFAM" id="SSF81321">
    <property type="entry name" value="Family A G protein-coupled receptor-like"/>
    <property type="match status" value="1"/>
</dbReference>
<feature type="transmembrane region" description="Helical" evidence="5">
    <location>
        <begin position="41"/>
        <end position="59"/>
    </location>
</feature>
<accession>A0A1I7UF14</accession>
<evidence type="ECO:0000256" key="2">
    <source>
        <dbReference type="ARBA" id="ARBA00022692"/>
    </source>
</evidence>
<sequence>MPKNHTSKTSTTEEPFYIPLDYEYEEDTYKKVFNISTRINLSLQLATVFFNTLHLIILFRKDLRSIAIYILMIGICISDILTNSLDFINAAGEIQWLPILFAGSGEMSCVKDGYQEVNIPAQAVATVIDISRRLSVWLAILMAAIRTLSVWFPMNQRVQGMTKTRGALWTLLACTVFWIVFNTWHFALYRILWLPDNASQFCLSMSMFKHLITPKYVLVAPEGLQQSMLDWGFIEAVMKFSAAVSYPILTVSLLIQLRIIKKRRQNLQKKEGEQGDNTTKLILFMTICFMLSEGLAGVEAVLLYNIDKIMEKYEDLGNAIITAQYPIGILRTINALSHPFVCFLLSSQYRDTVKGIFIVKRKVGDYFSDTVTQRFSGQKSGRNTVDESIEESNDNCLEYI</sequence>
<comment type="subcellular location">
    <subcellularLocation>
        <location evidence="1">Membrane</location>
    </subcellularLocation>
</comment>
<feature type="transmembrane region" description="Helical" evidence="5">
    <location>
        <begin position="240"/>
        <end position="260"/>
    </location>
</feature>
<feature type="domain" description="G-protein coupled receptors family 1 profile" evidence="6">
    <location>
        <begin position="50"/>
        <end position="342"/>
    </location>
</feature>
<dbReference type="WBParaSite" id="Csp11.Scaffold629.g8662.t1">
    <property type="protein sequence ID" value="Csp11.Scaffold629.g8662.t1"/>
    <property type="gene ID" value="Csp11.Scaffold629.g8662"/>
</dbReference>
<dbReference type="Pfam" id="PF10324">
    <property type="entry name" value="7TM_GPCR_Srw"/>
    <property type="match status" value="1"/>
</dbReference>
<proteinExistence type="predicted"/>
<feature type="transmembrane region" description="Helical" evidence="5">
    <location>
        <begin position="66"/>
        <end position="85"/>
    </location>
</feature>
<dbReference type="GO" id="GO:0008528">
    <property type="term" value="F:G protein-coupled peptide receptor activity"/>
    <property type="evidence" value="ECO:0007669"/>
    <property type="project" value="InterPro"/>
</dbReference>
<dbReference type="InterPro" id="IPR019427">
    <property type="entry name" value="7TM_GPCR_serpentine_rcpt_Srw"/>
</dbReference>
<dbReference type="Proteomes" id="UP000095282">
    <property type="component" value="Unplaced"/>
</dbReference>
<evidence type="ECO:0000256" key="4">
    <source>
        <dbReference type="ARBA" id="ARBA00023136"/>
    </source>
</evidence>
<dbReference type="AlphaFoldDB" id="A0A1I7UF14"/>
<keyword evidence="7" id="KW-1185">Reference proteome</keyword>
<evidence type="ECO:0000256" key="3">
    <source>
        <dbReference type="ARBA" id="ARBA00022989"/>
    </source>
</evidence>
<dbReference type="Gene3D" id="1.20.1070.10">
    <property type="entry name" value="Rhodopsin 7-helix transmembrane proteins"/>
    <property type="match status" value="1"/>
</dbReference>
<keyword evidence="4 5" id="KW-0472">Membrane</keyword>
<dbReference type="InterPro" id="IPR017452">
    <property type="entry name" value="GPCR_Rhodpsn_7TM"/>
</dbReference>
<keyword evidence="2 5" id="KW-0812">Transmembrane</keyword>